<evidence type="ECO:0000313" key="2">
    <source>
        <dbReference type="EMBL" id="KAI6656347.1"/>
    </source>
</evidence>
<evidence type="ECO:0000313" key="3">
    <source>
        <dbReference type="Proteomes" id="UP001165289"/>
    </source>
</evidence>
<reference evidence="2 3" key="1">
    <citation type="journal article" date="2023" name="BMC Biol.">
        <title>The compact genome of the sponge Oopsacas minuta (Hexactinellida) is lacking key metazoan core genes.</title>
        <authorList>
            <person name="Santini S."/>
            <person name="Schenkelaars Q."/>
            <person name="Jourda C."/>
            <person name="Duchesne M."/>
            <person name="Belahbib H."/>
            <person name="Rocher C."/>
            <person name="Selva M."/>
            <person name="Riesgo A."/>
            <person name="Vervoort M."/>
            <person name="Leys S.P."/>
            <person name="Kodjabachian L."/>
            <person name="Le Bivic A."/>
            <person name="Borchiellini C."/>
            <person name="Claverie J.M."/>
            <person name="Renard E."/>
        </authorList>
    </citation>
    <scope>NUCLEOTIDE SEQUENCE [LARGE SCALE GENOMIC DNA]</scope>
    <source>
        <strain evidence="2">SPO-2</strain>
    </source>
</reference>
<name>A0AAV7K4Z2_9METZ</name>
<organism evidence="2 3">
    <name type="scientific">Oopsacas minuta</name>
    <dbReference type="NCBI Taxonomy" id="111878"/>
    <lineage>
        <taxon>Eukaryota</taxon>
        <taxon>Metazoa</taxon>
        <taxon>Porifera</taxon>
        <taxon>Hexactinellida</taxon>
        <taxon>Hexasterophora</taxon>
        <taxon>Lyssacinosida</taxon>
        <taxon>Leucopsacidae</taxon>
        <taxon>Oopsacas</taxon>
    </lineage>
</organism>
<protein>
    <submittedName>
        <fullName evidence="2">Uncharacterized protein</fullName>
    </submittedName>
</protein>
<accession>A0AAV7K4Z2</accession>
<dbReference type="Proteomes" id="UP001165289">
    <property type="component" value="Unassembled WGS sequence"/>
</dbReference>
<feature type="transmembrane region" description="Helical" evidence="1">
    <location>
        <begin position="104"/>
        <end position="125"/>
    </location>
</feature>
<keyword evidence="1" id="KW-0812">Transmembrane</keyword>
<dbReference type="EMBL" id="JAKMXF010000144">
    <property type="protein sequence ID" value="KAI6656347.1"/>
    <property type="molecule type" value="Genomic_DNA"/>
</dbReference>
<feature type="transmembrane region" description="Helical" evidence="1">
    <location>
        <begin position="34"/>
        <end position="57"/>
    </location>
</feature>
<keyword evidence="1" id="KW-1133">Transmembrane helix</keyword>
<keyword evidence="1" id="KW-0472">Membrane</keyword>
<evidence type="ECO:0000256" key="1">
    <source>
        <dbReference type="SAM" id="Phobius"/>
    </source>
</evidence>
<feature type="transmembrane region" description="Helical" evidence="1">
    <location>
        <begin position="77"/>
        <end position="97"/>
    </location>
</feature>
<feature type="transmembrane region" description="Helical" evidence="1">
    <location>
        <begin position="145"/>
        <end position="171"/>
    </location>
</feature>
<dbReference type="AlphaFoldDB" id="A0AAV7K4Z2"/>
<comment type="caution">
    <text evidence="2">The sequence shown here is derived from an EMBL/GenBank/DDBJ whole genome shotgun (WGS) entry which is preliminary data.</text>
</comment>
<sequence>MCPRIPGYLANSRIGKIMHWKIDSLATRTGKSSVIFTIALMVLSLSAWIVFLTGFAMRNHWTVAELDNTFEHEFFCWWGLVFCVPLSCLVLLLYSYCCHILLGVIYFILAQLSLVFSGGVVNINAQRIIGFYDVEEEDEYFNKFVVLEFSAAIIFIIFQMLLLLILFFFLFRGLNKLSSYVHYSQFGRDLHYNPIDD</sequence>
<gene>
    <name evidence="2" type="ORF">LOD99_1147</name>
</gene>
<keyword evidence="3" id="KW-1185">Reference proteome</keyword>
<proteinExistence type="predicted"/>